<dbReference type="OrthoDB" id="9814782at2"/>
<dbReference type="Gene3D" id="3.30.1360.120">
    <property type="entry name" value="Probable tRNA modification gtpase trme, domain 1"/>
    <property type="match status" value="1"/>
</dbReference>
<dbReference type="Proteomes" id="UP000037566">
    <property type="component" value="Unassembled WGS sequence"/>
</dbReference>
<comment type="caution">
    <text evidence="1">The sequence shown here is derived from an EMBL/GenBank/DDBJ whole genome shotgun (WGS) entry which is preliminary data.</text>
</comment>
<dbReference type="STRING" id="33995.KOEU_05420"/>
<protein>
    <submittedName>
        <fullName evidence="1">Sarcosine oxidase, gamma subunit family</fullName>
    </submittedName>
</protein>
<name>A0A0M0EKQ6_KOMEU</name>
<dbReference type="SUPFAM" id="SSF103025">
    <property type="entry name" value="Folate-binding domain"/>
    <property type="match status" value="1"/>
</dbReference>
<dbReference type="RefSeq" id="WP_053322860.1">
    <property type="nucleotide sequence ID" value="NZ_CP021467.1"/>
</dbReference>
<dbReference type="Pfam" id="PF04268">
    <property type="entry name" value="SoxG"/>
    <property type="match status" value="1"/>
</dbReference>
<dbReference type="InterPro" id="IPR007375">
    <property type="entry name" value="SoxG"/>
</dbReference>
<sequence length="201" mass="20988">MSDILTATAPIPPGVFTPPSGAQAARVSIAPGPSRQLVSLQCAPAAQAAVQSALMAAYGIELPTTPTFVTGRDGVCCIWSGRDQWLVSAPDEHPDLAASVQQVTHLHATVTRQGDGRAILRVSGLDSRAVLSKLIPIDLHARAFAPGSTALTLAGHVPVQILQQDATPTYDLFVFRSLAHSLHHDLCHAACSGIPLSELPS</sequence>
<keyword evidence="2" id="KW-1185">Reference proteome</keyword>
<dbReference type="EMBL" id="LHUQ01000002">
    <property type="protein sequence ID" value="KON65855.1"/>
    <property type="molecule type" value="Genomic_DNA"/>
</dbReference>
<dbReference type="InterPro" id="IPR027266">
    <property type="entry name" value="TrmE/GcvT-like"/>
</dbReference>
<dbReference type="KEGG" id="keu:S101446_00789"/>
<dbReference type="Gene3D" id="3.30.70.1520">
    <property type="entry name" value="Heterotetrameric sarcosine oxidase"/>
    <property type="match status" value="1"/>
</dbReference>
<dbReference type="PATRIC" id="fig|33995.3.peg.599"/>
<proteinExistence type="predicted"/>
<organism evidence="1 2">
    <name type="scientific">Komagataeibacter europaeus</name>
    <name type="common">Gluconacetobacter europaeus</name>
    <dbReference type="NCBI Taxonomy" id="33995"/>
    <lineage>
        <taxon>Bacteria</taxon>
        <taxon>Pseudomonadati</taxon>
        <taxon>Pseudomonadota</taxon>
        <taxon>Alphaproteobacteria</taxon>
        <taxon>Acetobacterales</taxon>
        <taxon>Acetobacteraceae</taxon>
        <taxon>Komagataeibacter</taxon>
    </lineage>
</organism>
<dbReference type="AlphaFoldDB" id="A0A0M0EKQ6"/>
<gene>
    <name evidence="1" type="ORF">KOEU_05420</name>
</gene>
<evidence type="ECO:0000313" key="2">
    <source>
        <dbReference type="Proteomes" id="UP000037566"/>
    </source>
</evidence>
<reference evidence="1" key="1">
    <citation type="submission" date="2015-08" db="EMBL/GenBank/DDBJ databases">
        <title>Draft genome sequence of Komagataeibacter europaeus CECT 8546 a cellulose producer strain from vinegar produced by the traditional method.</title>
        <authorList>
            <person name="Poehlein A."/>
            <person name="Valera M.J."/>
            <person name="Haack F.S."/>
            <person name="Mas A."/>
            <person name="Daniel R."/>
            <person name="Streit W.R."/>
            <person name="Mateo E."/>
        </authorList>
    </citation>
    <scope>NUCLEOTIDE SEQUENCE [LARGE SCALE GENOMIC DNA]</scope>
    <source>
        <strain evidence="1">CECT 8546</strain>
    </source>
</reference>
<evidence type="ECO:0000313" key="1">
    <source>
        <dbReference type="EMBL" id="KON65855.1"/>
    </source>
</evidence>
<accession>A0A0M0EKQ6</accession>